<dbReference type="Proteomes" id="UP000635245">
    <property type="component" value="Unassembled WGS sequence"/>
</dbReference>
<protein>
    <submittedName>
        <fullName evidence="1">ESX-1 secretion-associated protein</fullName>
    </submittedName>
</protein>
<accession>A0A934QRH6</accession>
<organism evidence="1 2">
    <name type="scientific">Prauserella cavernicola</name>
    <dbReference type="NCBI Taxonomy" id="2800127"/>
    <lineage>
        <taxon>Bacteria</taxon>
        <taxon>Bacillati</taxon>
        <taxon>Actinomycetota</taxon>
        <taxon>Actinomycetes</taxon>
        <taxon>Pseudonocardiales</taxon>
        <taxon>Pseudonocardiaceae</taxon>
        <taxon>Prauserella</taxon>
    </lineage>
</organism>
<evidence type="ECO:0000313" key="1">
    <source>
        <dbReference type="EMBL" id="MBK1784049.1"/>
    </source>
</evidence>
<evidence type="ECO:0000313" key="2">
    <source>
        <dbReference type="Proteomes" id="UP000635245"/>
    </source>
</evidence>
<dbReference type="RefSeq" id="WP_200316002.1">
    <property type="nucleotide sequence ID" value="NZ_JAENJH010000002.1"/>
</dbReference>
<keyword evidence="2" id="KW-1185">Reference proteome</keyword>
<dbReference type="EMBL" id="JAENJH010000002">
    <property type="protein sequence ID" value="MBK1784049.1"/>
    <property type="molecule type" value="Genomic_DNA"/>
</dbReference>
<dbReference type="AlphaFoldDB" id="A0A934QRH6"/>
<comment type="caution">
    <text evidence="1">The sequence shown here is derived from an EMBL/GenBank/DDBJ whole genome shotgun (WGS) entry which is preliminary data.</text>
</comment>
<proteinExistence type="predicted"/>
<sequence length="114" mass="12298">MSGGYDVDLPALRKYRENLGSYQGQAGKFADLVAKADVGDQSWGVVGLFTKSQYTETLGELKRHLTSMAEGLQSASDKIGAAADQYRAMDDEVIRLLKNVLTQLETSGGGRPRG</sequence>
<reference evidence="1" key="1">
    <citation type="submission" date="2020-12" db="EMBL/GenBank/DDBJ databases">
        <title>Prauserella sp. ASG 168, a novel actinomycete isolated from cave rock.</title>
        <authorList>
            <person name="Suriyachadkun C."/>
        </authorList>
    </citation>
    <scope>NUCLEOTIDE SEQUENCE</scope>
    <source>
        <strain evidence="1">ASG 168</strain>
    </source>
</reference>
<gene>
    <name evidence="1" type="ORF">JHE00_06865</name>
</gene>
<name>A0A934QRH6_9PSEU</name>